<evidence type="ECO:0000313" key="1">
    <source>
        <dbReference type="EMBL" id="TFL06456.1"/>
    </source>
</evidence>
<accession>A0A5C3QWS4</accession>
<dbReference type="Proteomes" id="UP000305067">
    <property type="component" value="Unassembled WGS sequence"/>
</dbReference>
<keyword evidence="2" id="KW-1185">Reference proteome</keyword>
<evidence type="ECO:0000313" key="2">
    <source>
        <dbReference type="Proteomes" id="UP000305067"/>
    </source>
</evidence>
<dbReference type="OrthoDB" id="3335429at2759"/>
<name>A0A5C3QWS4_9AGAR</name>
<sequence>MFPTTFSCDSPDFSIRCLGTQQVYQVQRQCLVNSEAFEGMLACCEPAFNTEDNNGTGASSLAEQPLVLDESEETLITLFHLLHSPPAPPAYLCQKDRQLFIGALSQHPFVSPDLLLPTCSLWSILRSECSEGTGR</sequence>
<organism evidence="1 2">
    <name type="scientific">Pterulicium gracile</name>
    <dbReference type="NCBI Taxonomy" id="1884261"/>
    <lineage>
        <taxon>Eukaryota</taxon>
        <taxon>Fungi</taxon>
        <taxon>Dikarya</taxon>
        <taxon>Basidiomycota</taxon>
        <taxon>Agaricomycotina</taxon>
        <taxon>Agaricomycetes</taxon>
        <taxon>Agaricomycetidae</taxon>
        <taxon>Agaricales</taxon>
        <taxon>Pleurotineae</taxon>
        <taxon>Pterulaceae</taxon>
        <taxon>Pterulicium</taxon>
    </lineage>
</organism>
<reference evidence="1 2" key="1">
    <citation type="journal article" date="2019" name="Nat. Ecol. Evol.">
        <title>Megaphylogeny resolves global patterns of mushroom evolution.</title>
        <authorList>
            <person name="Varga T."/>
            <person name="Krizsan K."/>
            <person name="Foldi C."/>
            <person name="Dima B."/>
            <person name="Sanchez-Garcia M."/>
            <person name="Sanchez-Ramirez S."/>
            <person name="Szollosi G.J."/>
            <person name="Szarkandi J.G."/>
            <person name="Papp V."/>
            <person name="Albert L."/>
            <person name="Andreopoulos W."/>
            <person name="Angelini C."/>
            <person name="Antonin V."/>
            <person name="Barry K.W."/>
            <person name="Bougher N.L."/>
            <person name="Buchanan P."/>
            <person name="Buyck B."/>
            <person name="Bense V."/>
            <person name="Catcheside P."/>
            <person name="Chovatia M."/>
            <person name="Cooper J."/>
            <person name="Damon W."/>
            <person name="Desjardin D."/>
            <person name="Finy P."/>
            <person name="Geml J."/>
            <person name="Haridas S."/>
            <person name="Hughes K."/>
            <person name="Justo A."/>
            <person name="Karasinski D."/>
            <person name="Kautmanova I."/>
            <person name="Kiss B."/>
            <person name="Kocsube S."/>
            <person name="Kotiranta H."/>
            <person name="LaButti K.M."/>
            <person name="Lechner B.E."/>
            <person name="Liimatainen K."/>
            <person name="Lipzen A."/>
            <person name="Lukacs Z."/>
            <person name="Mihaltcheva S."/>
            <person name="Morgado L.N."/>
            <person name="Niskanen T."/>
            <person name="Noordeloos M.E."/>
            <person name="Ohm R.A."/>
            <person name="Ortiz-Santana B."/>
            <person name="Ovrebo C."/>
            <person name="Racz N."/>
            <person name="Riley R."/>
            <person name="Savchenko A."/>
            <person name="Shiryaev A."/>
            <person name="Soop K."/>
            <person name="Spirin V."/>
            <person name="Szebenyi C."/>
            <person name="Tomsovsky M."/>
            <person name="Tulloss R.E."/>
            <person name="Uehling J."/>
            <person name="Grigoriev I.V."/>
            <person name="Vagvolgyi C."/>
            <person name="Papp T."/>
            <person name="Martin F.M."/>
            <person name="Miettinen O."/>
            <person name="Hibbett D.S."/>
            <person name="Nagy L.G."/>
        </authorList>
    </citation>
    <scope>NUCLEOTIDE SEQUENCE [LARGE SCALE GENOMIC DNA]</scope>
    <source>
        <strain evidence="1 2">CBS 309.79</strain>
    </source>
</reference>
<protein>
    <submittedName>
        <fullName evidence="1">Uncharacterized protein</fullName>
    </submittedName>
</protein>
<dbReference type="AlphaFoldDB" id="A0A5C3QWS4"/>
<dbReference type="EMBL" id="ML178815">
    <property type="protein sequence ID" value="TFL06456.1"/>
    <property type="molecule type" value="Genomic_DNA"/>
</dbReference>
<proteinExistence type="predicted"/>
<gene>
    <name evidence="1" type="ORF">BDV98DRAFT_559441</name>
</gene>